<dbReference type="Pfam" id="PF12804">
    <property type="entry name" value="NTP_transf_3"/>
    <property type="match status" value="1"/>
</dbReference>
<gene>
    <name evidence="2" type="ORF">AKJ48_03575</name>
</gene>
<dbReference type="GO" id="GO:0016779">
    <property type="term" value="F:nucleotidyltransferase activity"/>
    <property type="evidence" value="ECO:0007669"/>
    <property type="project" value="UniProtKB-ARBA"/>
</dbReference>
<dbReference type="CDD" id="cd04182">
    <property type="entry name" value="GT_2_like_f"/>
    <property type="match status" value="1"/>
</dbReference>
<dbReference type="InterPro" id="IPR025877">
    <property type="entry name" value="MobA-like_NTP_Trfase"/>
</dbReference>
<evidence type="ECO:0000313" key="3">
    <source>
        <dbReference type="Proteomes" id="UP000070076"/>
    </source>
</evidence>
<feature type="domain" description="MobA-like NTP transferase" evidence="1">
    <location>
        <begin position="4"/>
        <end position="161"/>
    </location>
</feature>
<protein>
    <recommendedName>
        <fullName evidence="1">MobA-like NTP transferase domain-containing protein</fullName>
    </recommendedName>
</protein>
<dbReference type="Gene3D" id="3.90.550.10">
    <property type="entry name" value="Spore Coat Polysaccharide Biosynthesis Protein SpsA, Chain A"/>
    <property type="match status" value="1"/>
</dbReference>
<name>A0A133VBY6_9EURY</name>
<evidence type="ECO:0000313" key="2">
    <source>
        <dbReference type="EMBL" id="KXB03927.1"/>
    </source>
</evidence>
<organism evidence="2 3">
    <name type="scientific">candidate division MSBL1 archaeon SCGC-AAA261O19</name>
    <dbReference type="NCBI Taxonomy" id="1698277"/>
    <lineage>
        <taxon>Archaea</taxon>
        <taxon>Methanobacteriati</taxon>
        <taxon>Methanobacteriota</taxon>
        <taxon>candidate division MSBL1</taxon>
    </lineage>
</organism>
<accession>A0A133VBY6</accession>
<evidence type="ECO:0000259" key="1">
    <source>
        <dbReference type="Pfam" id="PF12804"/>
    </source>
</evidence>
<sequence>MIGAVILAAGESKRMGRPKLLLEVKGERVIDRVVNSFKDVADEMVVVLGHEPENLIPILGELEVRWEINEEYQEGMVSSIKTGVKTLKDCEALFLALGDQPIIKQDFLNAAIDAWKNGAKLVSPIHEGKKGHPVLFDRSLFEEILSLKREETLRKVIHEHDEDHELIDAGEWAIMDFDTPEDYQAVKEKF</sequence>
<dbReference type="Proteomes" id="UP000070076">
    <property type="component" value="Unassembled WGS sequence"/>
</dbReference>
<dbReference type="AlphaFoldDB" id="A0A133VBY6"/>
<dbReference type="SUPFAM" id="SSF53448">
    <property type="entry name" value="Nucleotide-diphospho-sugar transferases"/>
    <property type="match status" value="1"/>
</dbReference>
<comment type="caution">
    <text evidence="2">The sequence shown here is derived from an EMBL/GenBank/DDBJ whole genome shotgun (WGS) entry which is preliminary data.</text>
</comment>
<proteinExistence type="predicted"/>
<dbReference type="PANTHER" id="PTHR43777:SF1">
    <property type="entry name" value="MOLYBDENUM COFACTOR CYTIDYLYLTRANSFERASE"/>
    <property type="match status" value="1"/>
</dbReference>
<dbReference type="InterPro" id="IPR029044">
    <property type="entry name" value="Nucleotide-diphossugar_trans"/>
</dbReference>
<reference evidence="2 3" key="1">
    <citation type="journal article" date="2016" name="Sci. Rep.">
        <title>Metabolic traits of an uncultured archaeal lineage -MSBL1- from brine pools of the Red Sea.</title>
        <authorList>
            <person name="Mwirichia R."/>
            <person name="Alam I."/>
            <person name="Rashid M."/>
            <person name="Vinu M."/>
            <person name="Ba-Alawi W."/>
            <person name="Anthony Kamau A."/>
            <person name="Kamanda Ngugi D."/>
            <person name="Goker M."/>
            <person name="Klenk H.P."/>
            <person name="Bajic V."/>
            <person name="Stingl U."/>
        </authorList>
    </citation>
    <scope>NUCLEOTIDE SEQUENCE [LARGE SCALE GENOMIC DNA]</scope>
    <source>
        <strain evidence="2">SCGC-AAA261O19</strain>
    </source>
</reference>
<dbReference type="PANTHER" id="PTHR43777">
    <property type="entry name" value="MOLYBDENUM COFACTOR CYTIDYLYLTRANSFERASE"/>
    <property type="match status" value="1"/>
</dbReference>
<dbReference type="EMBL" id="LHYB01000056">
    <property type="protein sequence ID" value="KXB03927.1"/>
    <property type="molecule type" value="Genomic_DNA"/>
</dbReference>
<keyword evidence="3" id="KW-1185">Reference proteome</keyword>